<protein>
    <recommendedName>
        <fullName evidence="2">DNA (cytosine-5-)-methyltransferase</fullName>
    </recommendedName>
</protein>
<evidence type="ECO:0000313" key="1">
    <source>
        <dbReference type="EMBL" id="KKK48423.1"/>
    </source>
</evidence>
<dbReference type="Gene3D" id="3.40.50.150">
    <property type="entry name" value="Vaccinia Virus protein VP39"/>
    <property type="match status" value="1"/>
</dbReference>
<dbReference type="EMBL" id="LAZR01069069">
    <property type="protein sequence ID" value="KKK48423.1"/>
    <property type="molecule type" value="Genomic_DNA"/>
</dbReference>
<reference evidence="1" key="1">
    <citation type="journal article" date="2015" name="Nature">
        <title>Complex archaea that bridge the gap between prokaryotes and eukaryotes.</title>
        <authorList>
            <person name="Spang A."/>
            <person name="Saw J.H."/>
            <person name="Jorgensen S.L."/>
            <person name="Zaremba-Niedzwiedzka K."/>
            <person name="Martijn J."/>
            <person name="Lind A.E."/>
            <person name="van Eijk R."/>
            <person name="Schleper C."/>
            <person name="Guy L."/>
            <person name="Ettema T.J."/>
        </authorList>
    </citation>
    <scope>NUCLEOTIDE SEQUENCE</scope>
</reference>
<name>A0A0F8VVN8_9ZZZZ</name>
<dbReference type="AlphaFoldDB" id="A0A0F8VVN8"/>
<evidence type="ECO:0008006" key="2">
    <source>
        <dbReference type="Google" id="ProtNLM"/>
    </source>
</evidence>
<organism evidence="1">
    <name type="scientific">marine sediment metagenome</name>
    <dbReference type="NCBI Taxonomy" id="412755"/>
    <lineage>
        <taxon>unclassified sequences</taxon>
        <taxon>metagenomes</taxon>
        <taxon>ecological metagenomes</taxon>
    </lineage>
</organism>
<gene>
    <name evidence="1" type="ORF">LCGC14_3145260</name>
</gene>
<dbReference type="InterPro" id="IPR029063">
    <property type="entry name" value="SAM-dependent_MTases_sf"/>
</dbReference>
<accession>A0A0F8VVN8</accession>
<sequence length="206" mass="24139">MGYHRAGFEVVGVDNKPQPHYPFEFILGDALHIMDNLLRGAPLFRKEGDYYLSDFDAYHASPPCQAYVRMRHLPWLKDKKYPMLIDAVREKLKATDKTWVIENVKPYYEPLIKAQGCGRHVFWANFFISKKRIDYDIGTMNRQASKISQRKAIIREAQIPELTDLHGFNLDRFSLPNKRQVLRNTVLPELGLHIFKMAFKDQQETL</sequence>
<proteinExistence type="predicted"/>
<comment type="caution">
    <text evidence="1">The sequence shown here is derived from an EMBL/GenBank/DDBJ whole genome shotgun (WGS) entry which is preliminary data.</text>
</comment>
<dbReference type="SUPFAM" id="SSF53335">
    <property type="entry name" value="S-adenosyl-L-methionine-dependent methyltransferases"/>
    <property type="match status" value="1"/>
</dbReference>